<dbReference type="PANTHER" id="PTHR43694:SF1">
    <property type="entry name" value="RIBONUCLEASE J"/>
    <property type="match status" value="1"/>
</dbReference>
<dbReference type="Gene3D" id="3.60.15.10">
    <property type="entry name" value="Ribonuclease Z/Hydroxyacylglutathione hydrolase-like"/>
    <property type="match status" value="1"/>
</dbReference>
<dbReference type="Proteomes" id="UP000834106">
    <property type="component" value="Chromosome 5"/>
</dbReference>
<dbReference type="AlphaFoldDB" id="A0AAD2DSM8"/>
<sequence>MPAEGDLDIPYSLKAAEETPLDQALKSNAGKPSGQIMFLLLKGKQMRPQGHKFDSKQAKNQLHLTFFSYCDELEEVLKIVKPQHFLPIHGELVFLKEHELLGISSDIHHTAQS</sequence>
<dbReference type="PANTHER" id="PTHR43694">
    <property type="entry name" value="RIBONUCLEASE J"/>
    <property type="match status" value="1"/>
</dbReference>
<evidence type="ECO:0000313" key="2">
    <source>
        <dbReference type="Proteomes" id="UP000834106"/>
    </source>
</evidence>
<evidence type="ECO:0000313" key="1">
    <source>
        <dbReference type="EMBL" id="CAI9762251.1"/>
    </source>
</evidence>
<evidence type="ECO:0008006" key="3">
    <source>
        <dbReference type="Google" id="ProtNLM"/>
    </source>
</evidence>
<accession>A0AAD2DSM8</accession>
<proteinExistence type="predicted"/>
<dbReference type="InterPro" id="IPR036866">
    <property type="entry name" value="RibonucZ/Hydroxyglut_hydro"/>
</dbReference>
<organism evidence="1 2">
    <name type="scientific">Fraxinus pennsylvanica</name>
    <dbReference type="NCBI Taxonomy" id="56036"/>
    <lineage>
        <taxon>Eukaryota</taxon>
        <taxon>Viridiplantae</taxon>
        <taxon>Streptophyta</taxon>
        <taxon>Embryophyta</taxon>
        <taxon>Tracheophyta</taxon>
        <taxon>Spermatophyta</taxon>
        <taxon>Magnoliopsida</taxon>
        <taxon>eudicotyledons</taxon>
        <taxon>Gunneridae</taxon>
        <taxon>Pentapetalae</taxon>
        <taxon>asterids</taxon>
        <taxon>lamiids</taxon>
        <taxon>Lamiales</taxon>
        <taxon>Oleaceae</taxon>
        <taxon>Oleeae</taxon>
        <taxon>Fraxinus</taxon>
    </lineage>
</organism>
<name>A0AAD2DSM8_9LAMI</name>
<protein>
    <recommendedName>
        <fullName evidence="3">Zn-dependent metallo-hydrolase RNA specificity domain-containing protein</fullName>
    </recommendedName>
</protein>
<keyword evidence="2" id="KW-1185">Reference proteome</keyword>
<gene>
    <name evidence="1" type="ORF">FPE_LOCUS9681</name>
</gene>
<reference evidence="1" key="1">
    <citation type="submission" date="2023-05" db="EMBL/GenBank/DDBJ databases">
        <authorList>
            <person name="Huff M."/>
        </authorList>
    </citation>
    <scope>NUCLEOTIDE SEQUENCE</scope>
</reference>
<dbReference type="EMBL" id="OU503040">
    <property type="protein sequence ID" value="CAI9762251.1"/>
    <property type="molecule type" value="Genomic_DNA"/>
</dbReference>